<organism evidence="1 2">
    <name type="scientific">Kouleothrix aurantiaca</name>
    <dbReference type="NCBI Taxonomy" id="186479"/>
    <lineage>
        <taxon>Bacteria</taxon>
        <taxon>Bacillati</taxon>
        <taxon>Chloroflexota</taxon>
        <taxon>Chloroflexia</taxon>
        <taxon>Chloroflexales</taxon>
        <taxon>Roseiflexineae</taxon>
        <taxon>Roseiflexaceae</taxon>
        <taxon>Kouleothrix</taxon>
    </lineage>
</organism>
<reference evidence="1 2" key="1">
    <citation type="submission" date="2015-09" db="EMBL/GenBank/DDBJ databases">
        <title>Draft genome sequence of Kouleothrix aurantiaca JCM 19913.</title>
        <authorList>
            <person name="Hemp J."/>
        </authorList>
    </citation>
    <scope>NUCLEOTIDE SEQUENCE [LARGE SCALE GENOMIC DNA]</scope>
    <source>
        <strain evidence="1 2">COM-B</strain>
    </source>
</reference>
<comment type="caution">
    <text evidence="1">The sequence shown here is derived from an EMBL/GenBank/DDBJ whole genome shotgun (WGS) entry which is preliminary data.</text>
</comment>
<dbReference type="Proteomes" id="UP000050509">
    <property type="component" value="Unassembled WGS sequence"/>
</dbReference>
<protein>
    <submittedName>
        <fullName evidence="1">Uncharacterized protein</fullName>
    </submittedName>
</protein>
<gene>
    <name evidence="1" type="ORF">SE17_31855</name>
</gene>
<evidence type="ECO:0000313" key="2">
    <source>
        <dbReference type="Proteomes" id="UP000050509"/>
    </source>
</evidence>
<name>A0A0P9EZP2_9CHLR</name>
<proteinExistence type="predicted"/>
<feature type="non-terminal residue" evidence="1">
    <location>
        <position position="1"/>
    </location>
</feature>
<accession>A0A0P9EZP2</accession>
<dbReference type="EMBL" id="LJCR01001882">
    <property type="protein sequence ID" value="KPV49568.1"/>
    <property type="molecule type" value="Genomic_DNA"/>
</dbReference>
<dbReference type="AlphaFoldDB" id="A0A0P9EZP2"/>
<keyword evidence="2" id="KW-1185">Reference proteome</keyword>
<evidence type="ECO:0000313" key="1">
    <source>
        <dbReference type="EMBL" id="KPV49568.1"/>
    </source>
</evidence>
<sequence>ALVTRSITYALDLSEPSAPQAALTLRHTNPVQSTAACGQRIGGESSYAQWMQLCYYDYMRVLAPRGSQFVGAHTRPVPDAAMLSEVGDDGTVHTEAGPAGTSQMSVFQLIGFGETRDTVLRYALPPAIVRRDADGWHYHLSIQKQPGTVAAPFAVELKLPAGARIASASPAPAGKSGQTVRWAGMLDADQAIDLVFQTP</sequence>